<dbReference type="AlphaFoldDB" id="A0A642UNR3"/>
<protein>
    <recommendedName>
        <fullName evidence="11">ATP-dependent RNA helicase</fullName>
        <ecNumber evidence="11">3.6.4.13</ecNumber>
    </recommendedName>
</protein>
<keyword evidence="17" id="KW-1185">Reference proteome</keyword>
<dbReference type="Pfam" id="PF00270">
    <property type="entry name" value="DEAD"/>
    <property type="match status" value="1"/>
</dbReference>
<feature type="region of interest" description="Disordered" evidence="12">
    <location>
        <begin position="658"/>
        <end position="682"/>
    </location>
</feature>
<evidence type="ECO:0000256" key="9">
    <source>
        <dbReference type="ARBA" id="ARBA00023242"/>
    </source>
</evidence>
<dbReference type="PROSITE" id="PS51194">
    <property type="entry name" value="HELICASE_CTER"/>
    <property type="match status" value="1"/>
</dbReference>
<keyword evidence="2" id="KW-0690">Ribosome biogenesis</keyword>
<keyword evidence="6 11" id="KW-0347">Helicase</keyword>
<keyword evidence="9" id="KW-0539">Nucleus</keyword>
<dbReference type="Pfam" id="PF13959">
    <property type="entry name" value="CTE_SPB4"/>
    <property type="match status" value="1"/>
</dbReference>
<evidence type="ECO:0000256" key="7">
    <source>
        <dbReference type="ARBA" id="ARBA00022840"/>
    </source>
</evidence>
<comment type="domain">
    <text evidence="11">The Q motif is unique to and characteristic of the DEAD box family of RNA helicases and controls ATP binding and hydrolysis.</text>
</comment>
<dbReference type="Pfam" id="PF00271">
    <property type="entry name" value="Helicase_C"/>
    <property type="match status" value="1"/>
</dbReference>
<comment type="catalytic activity">
    <reaction evidence="11">
        <text>ATP + H2O = ADP + phosphate + H(+)</text>
        <dbReference type="Rhea" id="RHEA:13065"/>
        <dbReference type="ChEBI" id="CHEBI:15377"/>
        <dbReference type="ChEBI" id="CHEBI:15378"/>
        <dbReference type="ChEBI" id="CHEBI:30616"/>
        <dbReference type="ChEBI" id="CHEBI:43474"/>
        <dbReference type="ChEBI" id="CHEBI:456216"/>
        <dbReference type="EC" id="3.6.4.13"/>
    </reaction>
</comment>
<keyword evidence="5 11" id="KW-0378">Hydrolase</keyword>
<dbReference type="PANTHER" id="PTHR24031">
    <property type="entry name" value="RNA HELICASE"/>
    <property type="match status" value="1"/>
</dbReference>
<dbReference type="CDD" id="cd17949">
    <property type="entry name" value="DEADc_DDX31"/>
    <property type="match status" value="1"/>
</dbReference>
<dbReference type="GO" id="GO:0006364">
    <property type="term" value="P:rRNA processing"/>
    <property type="evidence" value="ECO:0007669"/>
    <property type="project" value="UniProtKB-KW"/>
</dbReference>
<dbReference type="SMART" id="SM00487">
    <property type="entry name" value="DEXDc"/>
    <property type="match status" value="1"/>
</dbReference>
<feature type="short sequence motif" description="Q motif" evidence="10">
    <location>
        <begin position="148"/>
        <end position="177"/>
    </location>
</feature>
<dbReference type="Gene3D" id="3.40.50.300">
    <property type="entry name" value="P-loop containing nucleotide triphosphate hydrolases"/>
    <property type="match status" value="2"/>
</dbReference>
<sequence>MDGDDGLLLNFAAPSASQAPAKAPKVVGGRWRDRRKMQLALEGREITPKTRSDANSEPVAPRKPRSESGYKGKNAGGKPRERKPRAEPGTDHLGPRLGGPKSKYTEGRGSDGKGNTYVSSLFTHSEASKLELKKNTVKYAATNAPLSADFNDLGLNERLVTHLNDNLRFKHPTRVQQLVVPRMVASSQDLFIKAQTGSGKTLSFVLPILHSLMESERKIHRESGVFAIILTPTRELAHQIYSVLESLTKVCHYIVPGIVIGGEKKKSEKARLRKGVNILVGTPGRLADHIDNTKSFSTAELRWLVLDEGDKLMELGFEETIKKITDKIENDKNFGDWPGLPTDRTNVLCSATIQANVKKLGNIVLHDPEMVSVDGKSTVAFNEESQRAPDQLTQEVVVAPAKLRLVTLAAKLRSQMSTGARVIVFLSCSDSVDFHFTVFTKDGHRVKLAKPTKEDSTATIDTDGRTSPFLNDANVFKLHGSLSQPVRSSTLSAFIKCKSPAVLFCTDVAARGLDIPNITSVVEYDPPFTIDDHLHRIGRSARVGNDGHATLFLLPIEETYVDKLNTVHKGVDVVDYKAILTEFGEGAKKTEWDTHATTWHLNVERWLLEDEGAKEQAIKAFTSHIRAYTTHLNSEKNYFNVKSLHLGHLAKSFGLRETPKKLGGTAGTTPATKRKAPKEDSRTKMLRMAKMAVRDSTSDFNY</sequence>
<dbReference type="GO" id="GO:0005730">
    <property type="term" value="C:nucleolus"/>
    <property type="evidence" value="ECO:0007669"/>
    <property type="project" value="UniProtKB-SubCell"/>
</dbReference>
<feature type="compositionally biased region" description="Low complexity" evidence="12">
    <location>
        <begin position="12"/>
        <end position="25"/>
    </location>
</feature>
<dbReference type="InterPro" id="IPR014014">
    <property type="entry name" value="RNA_helicase_DEAD_Q_motif"/>
</dbReference>
<dbReference type="Proteomes" id="UP000449547">
    <property type="component" value="Unassembled WGS sequence"/>
</dbReference>
<dbReference type="SMART" id="SM00490">
    <property type="entry name" value="HELICc"/>
    <property type="match status" value="1"/>
</dbReference>
<keyword evidence="7 11" id="KW-0067">ATP-binding</keyword>
<dbReference type="PROSITE" id="PS51195">
    <property type="entry name" value="Q_MOTIF"/>
    <property type="match status" value="1"/>
</dbReference>
<dbReference type="VEuPathDB" id="FungiDB:DIURU_002883"/>
<evidence type="ECO:0000256" key="12">
    <source>
        <dbReference type="SAM" id="MobiDB-lite"/>
    </source>
</evidence>
<dbReference type="CDD" id="cd18787">
    <property type="entry name" value="SF2_C_DEAD"/>
    <property type="match status" value="1"/>
</dbReference>
<evidence type="ECO:0000256" key="3">
    <source>
        <dbReference type="ARBA" id="ARBA00022552"/>
    </source>
</evidence>
<feature type="compositionally biased region" description="Basic and acidic residues" evidence="12">
    <location>
        <begin position="42"/>
        <end position="54"/>
    </location>
</feature>
<dbReference type="GeneID" id="54781534"/>
<evidence type="ECO:0000256" key="5">
    <source>
        <dbReference type="ARBA" id="ARBA00022801"/>
    </source>
</evidence>
<dbReference type="SMART" id="SM01178">
    <property type="entry name" value="DUF4217"/>
    <property type="match status" value="1"/>
</dbReference>
<evidence type="ECO:0000259" key="14">
    <source>
        <dbReference type="PROSITE" id="PS51194"/>
    </source>
</evidence>
<name>A0A642UNR3_DIURU</name>
<evidence type="ECO:0000256" key="6">
    <source>
        <dbReference type="ARBA" id="ARBA00022806"/>
    </source>
</evidence>
<dbReference type="GO" id="GO:0005524">
    <property type="term" value="F:ATP binding"/>
    <property type="evidence" value="ECO:0007669"/>
    <property type="project" value="UniProtKB-UniRule"/>
</dbReference>
<feature type="region of interest" description="Disordered" evidence="12">
    <location>
        <begin position="1"/>
        <end position="117"/>
    </location>
</feature>
<evidence type="ECO:0000256" key="10">
    <source>
        <dbReference type="PROSITE-ProRule" id="PRU00552"/>
    </source>
</evidence>
<dbReference type="PROSITE" id="PS51192">
    <property type="entry name" value="HELICASE_ATP_BIND_1"/>
    <property type="match status" value="1"/>
</dbReference>
<feature type="domain" description="Helicase ATP-binding" evidence="13">
    <location>
        <begin position="181"/>
        <end position="371"/>
    </location>
</feature>
<dbReference type="OrthoDB" id="422663at2759"/>
<proteinExistence type="inferred from homology"/>
<organism evidence="16 17">
    <name type="scientific">Diutina rugosa</name>
    <name type="common">Yeast</name>
    <name type="synonym">Candida rugosa</name>
    <dbReference type="NCBI Taxonomy" id="5481"/>
    <lineage>
        <taxon>Eukaryota</taxon>
        <taxon>Fungi</taxon>
        <taxon>Dikarya</taxon>
        <taxon>Ascomycota</taxon>
        <taxon>Saccharomycotina</taxon>
        <taxon>Pichiomycetes</taxon>
        <taxon>Debaryomycetaceae</taxon>
        <taxon>Diutina</taxon>
    </lineage>
</organism>
<dbReference type="GO" id="GO:0016787">
    <property type="term" value="F:hydrolase activity"/>
    <property type="evidence" value="ECO:0007669"/>
    <property type="project" value="UniProtKB-KW"/>
</dbReference>
<evidence type="ECO:0000256" key="4">
    <source>
        <dbReference type="ARBA" id="ARBA00022741"/>
    </source>
</evidence>
<dbReference type="InterPro" id="IPR027417">
    <property type="entry name" value="P-loop_NTPase"/>
</dbReference>
<dbReference type="EC" id="3.6.4.13" evidence="11"/>
<keyword evidence="3" id="KW-0698">rRNA processing</keyword>
<reference evidence="16 17" key="1">
    <citation type="submission" date="2019-07" db="EMBL/GenBank/DDBJ databases">
        <title>Genome assembly of two rare yeast pathogens: Diutina rugosa and Trichomonascus ciferrii.</title>
        <authorList>
            <person name="Mixao V."/>
            <person name="Saus E."/>
            <person name="Hansen A."/>
            <person name="Lass-Flor C."/>
            <person name="Gabaldon T."/>
        </authorList>
    </citation>
    <scope>NUCLEOTIDE SEQUENCE [LARGE SCALE GENOMIC DNA]</scope>
    <source>
        <strain evidence="16 17">CBS 613</strain>
    </source>
</reference>
<dbReference type="InterPro" id="IPR014001">
    <property type="entry name" value="Helicase_ATP-bd"/>
</dbReference>
<feature type="compositionally biased region" description="Basic and acidic residues" evidence="12">
    <location>
        <begin position="84"/>
        <end position="94"/>
    </location>
</feature>
<dbReference type="RefSeq" id="XP_034012414.1">
    <property type="nucleotide sequence ID" value="XM_034155583.1"/>
</dbReference>
<dbReference type="GO" id="GO:0003723">
    <property type="term" value="F:RNA binding"/>
    <property type="evidence" value="ECO:0007669"/>
    <property type="project" value="UniProtKB-UniRule"/>
</dbReference>
<keyword evidence="4 11" id="KW-0547">Nucleotide-binding</keyword>
<evidence type="ECO:0000256" key="11">
    <source>
        <dbReference type="RuleBase" id="RU365068"/>
    </source>
</evidence>
<dbReference type="GO" id="GO:0003724">
    <property type="term" value="F:RNA helicase activity"/>
    <property type="evidence" value="ECO:0007669"/>
    <property type="project" value="UniProtKB-EC"/>
</dbReference>
<dbReference type="InterPro" id="IPR011545">
    <property type="entry name" value="DEAD/DEAH_box_helicase_dom"/>
</dbReference>
<evidence type="ECO:0000313" key="17">
    <source>
        <dbReference type="Proteomes" id="UP000449547"/>
    </source>
</evidence>
<comment type="similarity">
    <text evidence="11">Belongs to the DEAD box helicase family.</text>
</comment>
<evidence type="ECO:0000313" key="16">
    <source>
        <dbReference type="EMBL" id="KAA8902429.1"/>
    </source>
</evidence>
<feature type="domain" description="DEAD-box RNA helicase Q" evidence="15">
    <location>
        <begin position="148"/>
        <end position="177"/>
    </location>
</feature>
<gene>
    <name evidence="16" type="ORF">DIURU_002883</name>
</gene>
<comment type="subcellular location">
    <subcellularLocation>
        <location evidence="1">Nucleus</location>
        <location evidence="1">Nucleolus</location>
    </subcellularLocation>
</comment>
<dbReference type="InterPro" id="IPR001650">
    <property type="entry name" value="Helicase_C-like"/>
</dbReference>
<evidence type="ECO:0000256" key="2">
    <source>
        <dbReference type="ARBA" id="ARBA00022517"/>
    </source>
</evidence>
<evidence type="ECO:0000256" key="1">
    <source>
        <dbReference type="ARBA" id="ARBA00004604"/>
    </source>
</evidence>
<evidence type="ECO:0000259" key="15">
    <source>
        <dbReference type="PROSITE" id="PS51195"/>
    </source>
</evidence>
<dbReference type="OMA" id="IHEQICE"/>
<comment type="caution">
    <text evidence="16">The sequence shown here is derived from an EMBL/GenBank/DDBJ whole genome shotgun (WGS) entry which is preliminary data.</text>
</comment>
<dbReference type="EMBL" id="SWFT01000090">
    <property type="protein sequence ID" value="KAA8902429.1"/>
    <property type="molecule type" value="Genomic_DNA"/>
</dbReference>
<evidence type="ECO:0000259" key="13">
    <source>
        <dbReference type="PROSITE" id="PS51192"/>
    </source>
</evidence>
<comment type="function">
    <text evidence="11">RNA helicase.</text>
</comment>
<evidence type="ECO:0000256" key="8">
    <source>
        <dbReference type="ARBA" id="ARBA00022884"/>
    </source>
</evidence>
<feature type="domain" description="Helicase C-terminal" evidence="14">
    <location>
        <begin position="404"/>
        <end position="595"/>
    </location>
</feature>
<dbReference type="InterPro" id="IPR025313">
    <property type="entry name" value="SPB4-like_CTE"/>
</dbReference>
<keyword evidence="8 11" id="KW-0694">RNA-binding</keyword>
<accession>A0A642UNR3</accession>
<dbReference type="SUPFAM" id="SSF52540">
    <property type="entry name" value="P-loop containing nucleoside triphosphate hydrolases"/>
    <property type="match status" value="2"/>
</dbReference>